<accession>A0A0G0BSV9</accession>
<feature type="transmembrane region" description="Helical" evidence="1">
    <location>
        <begin position="39"/>
        <end position="57"/>
    </location>
</feature>
<protein>
    <submittedName>
        <fullName evidence="2">Uncharacterized protein</fullName>
    </submittedName>
</protein>
<evidence type="ECO:0000313" key="3">
    <source>
        <dbReference type="Proteomes" id="UP000034952"/>
    </source>
</evidence>
<proteinExistence type="predicted"/>
<dbReference type="AlphaFoldDB" id="A0A0G0BSV9"/>
<sequence length="58" mass="6522">MDFIQTLIQTIWASILLLGWIKVAIVVVAILFISKYQGLLGLLATALFIAYLAHWISF</sequence>
<keyword evidence="1" id="KW-0472">Membrane</keyword>
<gene>
    <name evidence="2" type="ORF">UR64_C0002G0012</name>
</gene>
<feature type="transmembrane region" description="Helical" evidence="1">
    <location>
        <begin position="12"/>
        <end position="32"/>
    </location>
</feature>
<evidence type="ECO:0000256" key="1">
    <source>
        <dbReference type="SAM" id="Phobius"/>
    </source>
</evidence>
<dbReference type="Proteomes" id="UP000034952">
    <property type="component" value="Unassembled WGS sequence"/>
</dbReference>
<organism evidence="2 3">
    <name type="scientific">Candidatus Nomurabacteria bacterium GW2011_GWE1_35_16</name>
    <dbReference type="NCBI Taxonomy" id="1618761"/>
    <lineage>
        <taxon>Bacteria</taxon>
        <taxon>Candidatus Nomuraibacteriota</taxon>
    </lineage>
</organism>
<evidence type="ECO:0000313" key="2">
    <source>
        <dbReference type="EMBL" id="KKP66796.1"/>
    </source>
</evidence>
<dbReference type="EMBL" id="LBPY01000002">
    <property type="protein sequence ID" value="KKP66796.1"/>
    <property type="molecule type" value="Genomic_DNA"/>
</dbReference>
<name>A0A0G0BSV9_9BACT</name>
<reference evidence="2 3" key="1">
    <citation type="journal article" date="2015" name="Nature">
        <title>rRNA introns, odd ribosomes, and small enigmatic genomes across a large radiation of phyla.</title>
        <authorList>
            <person name="Brown C.T."/>
            <person name="Hug L.A."/>
            <person name="Thomas B.C."/>
            <person name="Sharon I."/>
            <person name="Castelle C.J."/>
            <person name="Singh A."/>
            <person name="Wilkins M.J."/>
            <person name="Williams K.H."/>
            <person name="Banfield J.F."/>
        </authorList>
    </citation>
    <scope>NUCLEOTIDE SEQUENCE [LARGE SCALE GENOMIC DNA]</scope>
</reference>
<comment type="caution">
    <text evidence="2">The sequence shown here is derived from an EMBL/GenBank/DDBJ whole genome shotgun (WGS) entry which is preliminary data.</text>
</comment>
<keyword evidence="1" id="KW-0812">Transmembrane</keyword>
<keyword evidence="1" id="KW-1133">Transmembrane helix</keyword>